<proteinExistence type="predicted"/>
<dbReference type="EMBL" id="JAPFFF010000015">
    <property type="protein sequence ID" value="KAK8866266.1"/>
    <property type="molecule type" value="Genomic_DNA"/>
</dbReference>
<dbReference type="PANTHER" id="PTHR44329:SF298">
    <property type="entry name" value="MIXED LINEAGE KINASE DOMAIN-LIKE PROTEIN"/>
    <property type="match status" value="1"/>
</dbReference>
<keyword evidence="7" id="KW-1185">Reference proteome</keyword>
<keyword evidence="2 4" id="KW-0547">Nucleotide-binding</keyword>
<comment type="caution">
    <text evidence="6">The sequence shown here is derived from an EMBL/GenBank/DDBJ whole genome shotgun (WGS) entry which is preliminary data.</text>
</comment>
<dbReference type="PROSITE" id="PS00107">
    <property type="entry name" value="PROTEIN_KINASE_ATP"/>
    <property type="match status" value="1"/>
</dbReference>
<evidence type="ECO:0000259" key="5">
    <source>
        <dbReference type="PROSITE" id="PS50011"/>
    </source>
</evidence>
<evidence type="ECO:0000256" key="2">
    <source>
        <dbReference type="ARBA" id="ARBA00022741"/>
    </source>
</evidence>
<name>A0ABR2IPA6_9EUKA</name>
<evidence type="ECO:0000313" key="6">
    <source>
        <dbReference type="EMBL" id="KAK8866266.1"/>
    </source>
</evidence>
<accession>A0ABR2IPA6</accession>
<keyword evidence="3 4" id="KW-0067">ATP-binding</keyword>
<gene>
    <name evidence="6" type="ORF">M9Y10_009225</name>
</gene>
<dbReference type="Gene3D" id="1.10.510.10">
    <property type="entry name" value="Transferase(Phosphotransferase) domain 1"/>
    <property type="match status" value="1"/>
</dbReference>
<evidence type="ECO:0000256" key="1">
    <source>
        <dbReference type="ARBA" id="ARBA00022527"/>
    </source>
</evidence>
<dbReference type="SUPFAM" id="SSF56112">
    <property type="entry name" value="Protein kinase-like (PK-like)"/>
    <property type="match status" value="1"/>
</dbReference>
<reference evidence="6 7" key="1">
    <citation type="submission" date="2024-04" db="EMBL/GenBank/DDBJ databases">
        <title>Tritrichomonas musculus Genome.</title>
        <authorList>
            <person name="Alves-Ferreira E."/>
            <person name="Grigg M."/>
            <person name="Lorenzi H."/>
            <person name="Galac M."/>
        </authorList>
    </citation>
    <scope>NUCLEOTIDE SEQUENCE [LARGE SCALE GENOMIC DNA]</scope>
    <source>
        <strain evidence="6 7">EAF2021</strain>
    </source>
</reference>
<feature type="binding site" evidence="4">
    <location>
        <position position="52"/>
    </location>
    <ligand>
        <name>ATP</name>
        <dbReference type="ChEBI" id="CHEBI:30616"/>
    </ligand>
</feature>
<keyword evidence="1" id="KW-0418">Kinase</keyword>
<dbReference type="InterPro" id="IPR011009">
    <property type="entry name" value="Kinase-like_dom_sf"/>
</dbReference>
<dbReference type="InterPro" id="IPR017441">
    <property type="entry name" value="Protein_kinase_ATP_BS"/>
</dbReference>
<dbReference type="Proteomes" id="UP001470230">
    <property type="component" value="Unassembled WGS sequence"/>
</dbReference>
<dbReference type="InterPro" id="IPR016024">
    <property type="entry name" value="ARM-type_fold"/>
</dbReference>
<dbReference type="InterPro" id="IPR051681">
    <property type="entry name" value="Ser/Thr_Kinases-Pseudokinases"/>
</dbReference>
<keyword evidence="1" id="KW-0723">Serine/threonine-protein kinase</keyword>
<dbReference type="PANTHER" id="PTHR44329">
    <property type="entry name" value="SERINE/THREONINE-PROTEIN KINASE TNNI3K-RELATED"/>
    <property type="match status" value="1"/>
</dbReference>
<dbReference type="InterPro" id="IPR011989">
    <property type="entry name" value="ARM-like"/>
</dbReference>
<dbReference type="InterPro" id="IPR008271">
    <property type="entry name" value="Ser/Thr_kinase_AS"/>
</dbReference>
<dbReference type="Pfam" id="PF07714">
    <property type="entry name" value="PK_Tyr_Ser-Thr"/>
    <property type="match status" value="1"/>
</dbReference>
<dbReference type="PRINTS" id="PR00109">
    <property type="entry name" value="TYRKINASE"/>
</dbReference>
<dbReference type="SMART" id="SM00220">
    <property type="entry name" value="S_TKc"/>
    <property type="match status" value="1"/>
</dbReference>
<dbReference type="InterPro" id="IPR001245">
    <property type="entry name" value="Ser-Thr/Tyr_kinase_cat_dom"/>
</dbReference>
<feature type="domain" description="Protein kinase" evidence="5">
    <location>
        <begin position="22"/>
        <end position="279"/>
    </location>
</feature>
<evidence type="ECO:0000313" key="7">
    <source>
        <dbReference type="Proteomes" id="UP001470230"/>
    </source>
</evidence>
<dbReference type="PROSITE" id="PS50011">
    <property type="entry name" value="PROTEIN_KINASE_DOM"/>
    <property type="match status" value="1"/>
</dbReference>
<dbReference type="CDD" id="cd13999">
    <property type="entry name" value="STKc_MAP3K-like"/>
    <property type="match status" value="1"/>
</dbReference>
<dbReference type="InterPro" id="IPR000719">
    <property type="entry name" value="Prot_kinase_dom"/>
</dbReference>
<dbReference type="PROSITE" id="PS00108">
    <property type="entry name" value="PROTEIN_KINASE_ST"/>
    <property type="match status" value="1"/>
</dbReference>
<evidence type="ECO:0000256" key="3">
    <source>
        <dbReference type="ARBA" id="ARBA00022840"/>
    </source>
</evidence>
<organism evidence="6 7">
    <name type="scientific">Tritrichomonas musculus</name>
    <dbReference type="NCBI Taxonomy" id="1915356"/>
    <lineage>
        <taxon>Eukaryota</taxon>
        <taxon>Metamonada</taxon>
        <taxon>Parabasalia</taxon>
        <taxon>Tritrichomonadida</taxon>
        <taxon>Tritrichomonadidae</taxon>
        <taxon>Tritrichomonas</taxon>
    </lineage>
</organism>
<sequence>MDDFEFEENSDLKKFIISNDQLKFEEVIGLGGFGEVSIGYFIPTGQKVAIKKLHFIENNKRTMQLYKREVISHATLRNRFLVPFIGFTDKSPFCIVTKYMANGSLYKVIHCNDGKINLTPTQLTIIAYGISVGMEYLHSRNVIHRDLKTQNVLLDDEFMPVIADFGSSRKIDTVQTMTGLFGTTNYMAPEFIHGEEYDEKVDVYSFGFILWELITKEIPFDGLETAQVIYLVVIQNTRPQIPENTPPNLAKLIECCWSQNPKERPSFQKIISLFENGTVEFPQCDRNIFNSMLNSLALAAQLKLARRHSNANLLSNYPVEDDITNIQMSRDNRNFKSVTSLYQNRNYTHNLTQKANEYLYALNTNNSKKIIQTLDFFENLVNDPNIMTLNVWPQFLIFLCSDQPPELIKRAETLCLRFAKTYEVLKGIAQVADLEQFVKPTTLDIFLYVINYLQNAIDINSIVKHLFELFKNETCSKKAITLVCKIVKNSPSPLTTKSILTKFKEGALKYINTNGGNLIVRTLVFYDCIQDDVISAYGKSKIPENAVAAYQALYATRKNPTLFTLENILSHITCDDEDLRNEAFEYIRRFANNASNGPLCQLITALFESAIKYDSEKATLLLVRIASNPQTSVYIFKAGKVDQWLSVKPKMAINMLKLFIALINSDSRVREFLFQQPNLATFFANIIRTNDCDSIVAACWAISKNMMTLEFATALVDSGFLPMLCDLLNLDKNEDPKRYVHFLNIFTMIAQHVYHEKFNQVGETLLKMISNKSPISYYCIISLAAICAYVETHATILNLNIVAVLNRYSDNGESKKYKQKIYDNLKKGGLLQNI</sequence>
<dbReference type="Gene3D" id="1.25.10.10">
    <property type="entry name" value="Leucine-rich Repeat Variant"/>
    <property type="match status" value="1"/>
</dbReference>
<evidence type="ECO:0000256" key="4">
    <source>
        <dbReference type="PROSITE-ProRule" id="PRU10141"/>
    </source>
</evidence>
<keyword evidence="1" id="KW-0808">Transferase</keyword>
<dbReference type="SUPFAM" id="SSF48371">
    <property type="entry name" value="ARM repeat"/>
    <property type="match status" value="1"/>
</dbReference>
<protein>
    <recommendedName>
        <fullName evidence="5">Protein kinase domain-containing protein</fullName>
    </recommendedName>
</protein>